<comment type="caution">
    <text evidence="2">The sequence shown here is derived from an EMBL/GenBank/DDBJ whole genome shotgun (WGS) entry which is preliminary data.</text>
</comment>
<reference evidence="2" key="1">
    <citation type="submission" date="2019-05" db="EMBL/GenBank/DDBJ databases">
        <authorList>
            <person name="Piombo E."/>
        </authorList>
    </citation>
    <scope>NUCLEOTIDE SEQUENCE</scope>
    <source>
        <strain evidence="2">C2S</strain>
    </source>
</reference>
<dbReference type="PANTHER" id="PTHR43316:SF3">
    <property type="entry name" value="HALOACID DEHALOGENASE, TYPE II (AFU_ORTHOLOGUE AFUA_2G07750)-RELATED"/>
    <property type="match status" value="1"/>
</dbReference>
<dbReference type="InterPro" id="IPR006439">
    <property type="entry name" value="HAD-SF_hydro_IA"/>
</dbReference>
<evidence type="ECO:0000313" key="2">
    <source>
        <dbReference type="EMBL" id="VTT59199.1"/>
    </source>
</evidence>
<dbReference type="InterPro" id="IPR005123">
    <property type="entry name" value="Oxoglu/Fe-dep_dioxygenase_dom"/>
</dbReference>
<name>A0A5Q3DW63_FUSFU</name>
<dbReference type="SFLD" id="SFLDS00003">
    <property type="entry name" value="Haloacid_Dehalogenase"/>
    <property type="match status" value="1"/>
</dbReference>
<dbReference type="InterPro" id="IPR036412">
    <property type="entry name" value="HAD-like_sf"/>
</dbReference>
<organism evidence="2 3">
    <name type="scientific">Fusarium fujikuroi</name>
    <name type="common">Bakanae and foot rot disease fungus</name>
    <name type="synonym">Gibberella fujikuroi</name>
    <dbReference type="NCBI Taxonomy" id="5127"/>
    <lineage>
        <taxon>Eukaryota</taxon>
        <taxon>Fungi</taxon>
        <taxon>Dikarya</taxon>
        <taxon>Ascomycota</taxon>
        <taxon>Pezizomycotina</taxon>
        <taxon>Sordariomycetes</taxon>
        <taxon>Hypocreomycetidae</taxon>
        <taxon>Hypocreales</taxon>
        <taxon>Nectriaceae</taxon>
        <taxon>Fusarium</taxon>
        <taxon>Fusarium fujikuroi species complex</taxon>
    </lineage>
</organism>
<dbReference type="Gene3D" id="1.10.150.240">
    <property type="entry name" value="Putative phosphatase, domain 2"/>
    <property type="match status" value="1"/>
</dbReference>
<dbReference type="Pfam" id="PF00702">
    <property type="entry name" value="Hydrolase"/>
    <property type="match status" value="1"/>
</dbReference>
<dbReference type="NCBIfam" id="TIGR01493">
    <property type="entry name" value="HAD-SF-IA-v2"/>
    <property type="match status" value="1"/>
</dbReference>
<dbReference type="PROSITE" id="PS51471">
    <property type="entry name" value="FE2OG_OXY"/>
    <property type="match status" value="1"/>
</dbReference>
<dbReference type="Gene3D" id="3.40.50.1000">
    <property type="entry name" value="HAD superfamily/HAD-like"/>
    <property type="match status" value="1"/>
</dbReference>
<dbReference type="InterPro" id="IPR023214">
    <property type="entry name" value="HAD_sf"/>
</dbReference>
<dbReference type="InterPro" id="IPR023198">
    <property type="entry name" value="PGP-like_dom2"/>
</dbReference>
<dbReference type="SUPFAM" id="SSF51197">
    <property type="entry name" value="Clavaminate synthase-like"/>
    <property type="match status" value="1"/>
</dbReference>
<keyword evidence="1" id="KW-0378">Hydrolase</keyword>
<accession>A0A5Q3DW63</accession>
<protein>
    <submittedName>
        <fullName evidence="2">Uncharacterized protein</fullName>
    </submittedName>
</protein>
<dbReference type="PANTHER" id="PTHR43316">
    <property type="entry name" value="HYDROLASE, HALOACID DELAHOGENASE-RELATED"/>
    <property type="match status" value="1"/>
</dbReference>
<dbReference type="Proteomes" id="UP000760494">
    <property type="component" value="Unassembled WGS sequence"/>
</dbReference>
<dbReference type="InterPro" id="IPR051540">
    <property type="entry name" value="S-2-haloacid_dehalogenase"/>
</dbReference>
<dbReference type="SFLD" id="SFLDG01129">
    <property type="entry name" value="C1.5:_HAD__Beta-PGM__Phosphata"/>
    <property type="match status" value="1"/>
</dbReference>
<evidence type="ECO:0000256" key="1">
    <source>
        <dbReference type="ARBA" id="ARBA00022801"/>
    </source>
</evidence>
<gene>
    <name evidence="2" type="ORF">C2S_14027</name>
</gene>
<dbReference type="SUPFAM" id="SSF56784">
    <property type="entry name" value="HAD-like"/>
    <property type="match status" value="1"/>
</dbReference>
<evidence type="ECO:0000313" key="3">
    <source>
        <dbReference type="Proteomes" id="UP000760494"/>
    </source>
</evidence>
<sequence length="728" mass="82155">MLSVKQAVAVEAHFPLSKNCLSVETAYAYDYIVFYRWLSPELYERGRVMARLVAEMIEKKSRRIWLDQHQMTRSTEAGEVTKSISNTFLTVSQIIILAAPGDWDRFTNPDDIHRWEWEMSLRSDKQVWLLQYGLPDNGQAFSRSQLAEGLETYCPRLAELFKSRDVHIRSLTMDSIDVVLKEIAEAAHHLASLDQPITSQAGAMSKESHAIQTAFQAGKEYVVPWGIQEEQRIEEAMQDLCSYLSDLDPSLSYEGTDKKVAWRKSCWFASQGIGHPFLDSEADIAKFDGDLKDGLTGLQALHDSRTRNSAHCLKSALDSALVTTSMAVGIDPDLVQRCTVRYRAIKYTPHAGAPGGIGLHPDGNLLSALITNGPGLRVYDLDGTVRFPGHHGTIMMGGSTLYRWANEFIPTFHDVDISGNEVKVSIVAFFNFPDMETIPRNLRAEGDNFFHDIRRIKEDDKLPSGELSALWHVIIKKHQLSLPPKSFSAMSQPTKIKAVFFDFMGTCLDWHSSVVQALPPAIPKAEASKFALEWRRRYFIANSERLAQQLEPEDIDDTLIRVLDNVLEDSPEYKQHFNAPNKQQLITAWHSQPAWPEVGKAIQSIREDLGLEVFVHANGTTRLQLDLTRFAGLNFNMLFSSQLLGTYKPDPEAYNKALRLVKLKPEEVVLVAAHAYDLRGAQNVGIKTIYIHRWTDDVDEDMDKVKGEFGAFLEGMEELPATIERMQS</sequence>
<dbReference type="GO" id="GO:0016791">
    <property type="term" value="F:phosphatase activity"/>
    <property type="evidence" value="ECO:0007669"/>
    <property type="project" value="UniProtKB-ARBA"/>
</dbReference>
<dbReference type="PRINTS" id="PR00413">
    <property type="entry name" value="HADHALOGNASE"/>
</dbReference>
<dbReference type="EMBL" id="CABFJX010000026">
    <property type="protein sequence ID" value="VTT59199.1"/>
    <property type="molecule type" value="Genomic_DNA"/>
</dbReference>
<dbReference type="AlphaFoldDB" id="A0A5Q3DW63"/>
<proteinExistence type="predicted"/>